<gene>
    <name evidence="2" type="ORF">C4K68_20245</name>
</gene>
<dbReference type="AlphaFoldDB" id="A0A2S5KMG3"/>
<sequence>MTGAMTMTQAASADTWCGSGKTVKFAGINWESGMFLTDLMQTVLEKGYGCSTDALPGNSITMEQALANNDIQVFAEEWIGRSDAWNKAAAAGKVVGVGAPIVGATEGWYVPRYLVEGDAKRGIKASAPDLKSIADLSRYVSLFADPEEPGKGRFYNCPAGWTCELENSEKLKEYSLEDKFVNFRPGTGPALDAAIASSYKRGQPILSYYWSPTAMLGKYDLVQLQEKPEDVKEIKIQVGVSKVFEGEAPELIDVLSKVNVPIDMLNKSLARQTDEKLSSAELAKLFLKEHPEIWKQWVSAEAADKITAAVQ</sequence>
<comment type="caution">
    <text evidence="2">The sequence shown here is derived from an EMBL/GenBank/DDBJ whole genome shotgun (WGS) entry which is preliminary data.</text>
</comment>
<dbReference type="Proteomes" id="UP000238196">
    <property type="component" value="Unassembled WGS sequence"/>
</dbReference>
<proteinExistence type="predicted"/>
<protein>
    <submittedName>
        <fullName evidence="2">Histidine ABC transporter substrate-binding protein</fullName>
    </submittedName>
</protein>
<dbReference type="Pfam" id="PF04069">
    <property type="entry name" value="OpuAC"/>
    <property type="match status" value="1"/>
</dbReference>
<dbReference type="Gene3D" id="3.40.190.100">
    <property type="entry name" value="Glycine betaine-binding periplasmic protein, domain 2"/>
    <property type="match status" value="1"/>
</dbReference>
<feature type="domain" description="ABC-type glycine betaine transport system substrate-binding" evidence="1">
    <location>
        <begin position="21"/>
        <end position="289"/>
    </location>
</feature>
<reference evidence="2 3" key="1">
    <citation type="submission" date="2018-02" db="EMBL/GenBank/DDBJ databases">
        <title>novel marine gammaproteobacteria from coastal saline agro ecosystem.</title>
        <authorList>
            <person name="Krishnan R."/>
            <person name="Ramesh Kumar N."/>
        </authorList>
    </citation>
    <scope>NUCLEOTIDE SEQUENCE [LARGE SCALE GENOMIC DNA]</scope>
    <source>
        <strain evidence="2 3">228</strain>
    </source>
</reference>
<evidence type="ECO:0000313" key="3">
    <source>
        <dbReference type="Proteomes" id="UP000238196"/>
    </source>
</evidence>
<dbReference type="InterPro" id="IPR007210">
    <property type="entry name" value="ABC_Gly_betaine_transp_sub-bd"/>
</dbReference>
<name>A0A2S5KMG3_9PROT</name>
<dbReference type="SUPFAM" id="SSF53850">
    <property type="entry name" value="Periplasmic binding protein-like II"/>
    <property type="match status" value="1"/>
</dbReference>
<dbReference type="EMBL" id="PRLP01000088">
    <property type="protein sequence ID" value="PPC75506.1"/>
    <property type="molecule type" value="Genomic_DNA"/>
</dbReference>
<evidence type="ECO:0000259" key="1">
    <source>
        <dbReference type="Pfam" id="PF04069"/>
    </source>
</evidence>
<dbReference type="OrthoDB" id="9786266at2"/>
<evidence type="ECO:0000313" key="2">
    <source>
        <dbReference type="EMBL" id="PPC75506.1"/>
    </source>
</evidence>
<dbReference type="Gene3D" id="3.10.105.10">
    <property type="entry name" value="Dipeptide-binding Protein, Domain 3"/>
    <property type="match status" value="1"/>
</dbReference>
<accession>A0A2S5KMG3</accession>
<dbReference type="CDD" id="cd13641">
    <property type="entry name" value="PBP2_HisX_like"/>
    <property type="match status" value="1"/>
</dbReference>
<dbReference type="GO" id="GO:0022857">
    <property type="term" value="F:transmembrane transporter activity"/>
    <property type="evidence" value="ECO:0007669"/>
    <property type="project" value="InterPro"/>
</dbReference>
<organism evidence="2 3">
    <name type="scientific">Proteobacteria bacterium 228</name>
    <dbReference type="NCBI Taxonomy" id="2083153"/>
    <lineage>
        <taxon>Bacteria</taxon>
        <taxon>Pseudomonadati</taxon>
        <taxon>Pseudomonadota</taxon>
    </lineage>
</organism>
<dbReference type="GO" id="GO:0043190">
    <property type="term" value="C:ATP-binding cassette (ABC) transporter complex"/>
    <property type="evidence" value="ECO:0007669"/>
    <property type="project" value="InterPro"/>
</dbReference>